<proteinExistence type="predicted"/>
<keyword evidence="1" id="KW-0812">Transmembrane</keyword>
<dbReference type="SUPFAM" id="SSF88659">
    <property type="entry name" value="Sigma3 and sigma4 domains of RNA polymerase sigma factors"/>
    <property type="match status" value="1"/>
</dbReference>
<protein>
    <recommendedName>
        <fullName evidence="4">Transposase Helix-turn-helix domain-containing protein</fullName>
    </recommendedName>
</protein>
<evidence type="ECO:0000256" key="1">
    <source>
        <dbReference type="SAM" id="Phobius"/>
    </source>
</evidence>
<dbReference type="AlphaFoldDB" id="A0AAW0PNK2"/>
<dbReference type="InterPro" id="IPR013324">
    <property type="entry name" value="RNA_pol_sigma_r3/r4-like"/>
</dbReference>
<dbReference type="EMBL" id="JBBPFD010000005">
    <property type="protein sequence ID" value="KAK7925710.1"/>
    <property type="molecule type" value="Genomic_DNA"/>
</dbReference>
<feature type="transmembrane region" description="Helical" evidence="1">
    <location>
        <begin position="106"/>
        <end position="128"/>
    </location>
</feature>
<comment type="caution">
    <text evidence="2">The sequence shown here is derived from an EMBL/GenBank/DDBJ whole genome shotgun (WGS) entry which is preliminary data.</text>
</comment>
<organism evidence="2 3">
    <name type="scientific">Mugilogobius chulae</name>
    <name type="common">yellowstripe goby</name>
    <dbReference type="NCBI Taxonomy" id="88201"/>
    <lineage>
        <taxon>Eukaryota</taxon>
        <taxon>Metazoa</taxon>
        <taxon>Chordata</taxon>
        <taxon>Craniata</taxon>
        <taxon>Vertebrata</taxon>
        <taxon>Euteleostomi</taxon>
        <taxon>Actinopterygii</taxon>
        <taxon>Neopterygii</taxon>
        <taxon>Teleostei</taxon>
        <taxon>Neoteleostei</taxon>
        <taxon>Acanthomorphata</taxon>
        <taxon>Gobiaria</taxon>
        <taxon>Gobiiformes</taxon>
        <taxon>Gobioidei</taxon>
        <taxon>Gobiidae</taxon>
        <taxon>Gobionellinae</taxon>
        <taxon>Mugilogobius</taxon>
    </lineage>
</organism>
<keyword evidence="1" id="KW-0472">Membrane</keyword>
<evidence type="ECO:0000313" key="2">
    <source>
        <dbReference type="EMBL" id="KAK7925710.1"/>
    </source>
</evidence>
<reference evidence="3" key="1">
    <citation type="submission" date="2024-04" db="EMBL/GenBank/DDBJ databases">
        <title>Salinicola lusitanus LLJ914,a marine bacterium isolated from the Okinawa Trough.</title>
        <authorList>
            <person name="Li J."/>
        </authorList>
    </citation>
    <scope>NUCLEOTIDE SEQUENCE [LARGE SCALE GENOMIC DNA]</scope>
</reference>
<keyword evidence="1" id="KW-1133">Transmembrane helix</keyword>
<sequence>METRPRRNIRCCLATAVMLHQMIKNQIARRVRRRRQLKRVLTLLIHWKEERGLYLKINTSCPLIAVYANPEACMKKDFRVSRETFRHLMQRIPNMKDHGWKPDMELLVFLYYLGHGLSLAVVSATFGMPKSTVHDIVHRVSAKITSKLPEVISFPSAEELPNICQGFATLAQNPAFD</sequence>
<dbReference type="Proteomes" id="UP001460270">
    <property type="component" value="Unassembled WGS sequence"/>
</dbReference>
<evidence type="ECO:0008006" key="4">
    <source>
        <dbReference type="Google" id="ProtNLM"/>
    </source>
</evidence>
<gene>
    <name evidence="2" type="ORF">WMY93_008020</name>
</gene>
<evidence type="ECO:0000313" key="3">
    <source>
        <dbReference type="Proteomes" id="UP001460270"/>
    </source>
</evidence>
<keyword evidence="3" id="KW-1185">Reference proteome</keyword>
<name>A0AAW0PNK2_9GOBI</name>
<accession>A0AAW0PNK2</accession>